<evidence type="ECO:0000256" key="2">
    <source>
        <dbReference type="SAM" id="Phobius"/>
    </source>
</evidence>
<evidence type="ECO:0000256" key="1">
    <source>
        <dbReference type="SAM" id="MobiDB-lite"/>
    </source>
</evidence>
<feature type="signal peptide" evidence="3">
    <location>
        <begin position="1"/>
        <end position="22"/>
    </location>
</feature>
<feature type="region of interest" description="Disordered" evidence="1">
    <location>
        <begin position="282"/>
        <end position="325"/>
    </location>
</feature>
<proteinExistence type="predicted"/>
<keyword evidence="2" id="KW-0472">Membrane</keyword>
<evidence type="ECO:0000256" key="3">
    <source>
        <dbReference type="SAM" id="SignalP"/>
    </source>
</evidence>
<reference evidence="4 5" key="1">
    <citation type="journal article" date="2012" name="Proc. Natl. Acad. Sci. U.S.A.">
        <title>Antigenic diversity is generated by distinct evolutionary mechanisms in African trypanosome species.</title>
        <authorList>
            <person name="Jackson A.P."/>
            <person name="Berry A."/>
            <person name="Aslett M."/>
            <person name="Allison H.C."/>
            <person name="Burton P."/>
            <person name="Vavrova-Anderson J."/>
            <person name="Brown R."/>
            <person name="Browne H."/>
            <person name="Corton N."/>
            <person name="Hauser H."/>
            <person name="Gamble J."/>
            <person name="Gilderthorp R."/>
            <person name="Marcello L."/>
            <person name="McQuillan J."/>
            <person name="Otto T.D."/>
            <person name="Quail M.A."/>
            <person name="Sanders M.J."/>
            <person name="van Tonder A."/>
            <person name="Ginger M.L."/>
            <person name="Field M.C."/>
            <person name="Barry J.D."/>
            <person name="Hertz-Fowler C."/>
            <person name="Berriman M."/>
        </authorList>
    </citation>
    <scope>NUCLEOTIDE SEQUENCE</scope>
    <source>
        <strain evidence="4 5">Y486</strain>
    </source>
</reference>
<sequence>MKHLCSATFLLWASICSLFVQCQPYFGQYNGAVVDAACKMGHIYREVKAIFSALDTAARNVHQNASDLRNKAMQFSSSSAEVAKAQSEAQAAYNQAIETTSRLHHRRSDINDFTKTVNSNFKEYFYRDGDNGFNSMFKTCYEHVSDAVQLSRALEDLEENSQNLHGWRGEQEKKLEEISGEITSKLLSYEKRNDEFGRLEKDFKNFISGTTIHIKTVTFHLANAQSQLIEAQKTVAVAAVTVVNEKVSECKGILAANEASGEQSDEKEKCVQLQAKVEKIQSKIKQEGGSAPRSSADAPLEPTARDSTTANKPEAVLKTGDGGDVVVSEESDSELIDLAVEASGQHSNMQSGSMTTTNLVLAIAIPAVVLCAGVMTFVVMQRNSHAKKVVAAV</sequence>
<dbReference type="VEuPathDB" id="TriTrypDB:TvY486_0020520"/>
<name>F9WP77_TRYVY</name>
<protein>
    <submittedName>
        <fullName evidence="4">Uncharacterized protein</fullName>
    </submittedName>
</protein>
<dbReference type="EMBL" id="CAEX01003231">
    <property type="protein sequence ID" value="CCD19352.1"/>
    <property type="molecule type" value="Genomic_DNA"/>
</dbReference>
<evidence type="ECO:0000313" key="5">
    <source>
        <dbReference type="Proteomes" id="UP000009027"/>
    </source>
</evidence>
<evidence type="ECO:0000313" key="4">
    <source>
        <dbReference type="EMBL" id="CCD19352.1"/>
    </source>
</evidence>
<keyword evidence="2" id="KW-0812">Transmembrane</keyword>
<accession>F9WP77</accession>
<keyword evidence="2" id="KW-1133">Transmembrane helix</keyword>
<organism evidence="4 5">
    <name type="scientific">Trypanosoma vivax (strain Y486)</name>
    <dbReference type="NCBI Taxonomy" id="1055687"/>
    <lineage>
        <taxon>Eukaryota</taxon>
        <taxon>Discoba</taxon>
        <taxon>Euglenozoa</taxon>
        <taxon>Kinetoplastea</taxon>
        <taxon>Metakinetoplastina</taxon>
        <taxon>Trypanosomatida</taxon>
        <taxon>Trypanosomatidae</taxon>
        <taxon>Trypanosoma</taxon>
        <taxon>Duttonella</taxon>
    </lineage>
</organism>
<feature type="chain" id="PRO_5003390718" evidence="3">
    <location>
        <begin position="23"/>
        <end position="393"/>
    </location>
</feature>
<keyword evidence="5" id="KW-1185">Reference proteome</keyword>
<keyword evidence="3" id="KW-0732">Signal</keyword>
<dbReference type="AlphaFoldDB" id="F9WP77"/>
<dbReference type="Proteomes" id="UP000009027">
    <property type="component" value="Unassembled WGS sequence"/>
</dbReference>
<feature type="transmembrane region" description="Helical" evidence="2">
    <location>
        <begin position="359"/>
        <end position="379"/>
    </location>
</feature>
<gene>
    <name evidence="4" type="ORF">TvY486_0020520</name>
</gene>